<reference evidence="2 3" key="1">
    <citation type="submission" date="2019-11" db="EMBL/GenBank/DDBJ databases">
        <title>Genome sequence of Moorella glycerini DSM11254.</title>
        <authorList>
            <person name="Poehlein A."/>
            <person name="Boeer T."/>
            <person name="Daniel R."/>
        </authorList>
    </citation>
    <scope>NUCLEOTIDE SEQUENCE [LARGE SCALE GENOMIC DNA]</scope>
    <source>
        <strain evidence="2 3">DSM 11254</strain>
    </source>
</reference>
<protein>
    <submittedName>
        <fullName evidence="2">Uncharacterized protein</fullName>
    </submittedName>
</protein>
<keyword evidence="1" id="KW-1133">Transmembrane helix</keyword>
<keyword evidence="3" id="KW-1185">Reference proteome</keyword>
<accession>A0A6I5ZUQ8</accession>
<name>A0A6I5ZUQ8_9FIRM</name>
<keyword evidence="1" id="KW-0812">Transmembrane</keyword>
<feature type="transmembrane region" description="Helical" evidence="1">
    <location>
        <begin position="12"/>
        <end position="35"/>
    </location>
</feature>
<dbReference type="AlphaFoldDB" id="A0A6I5ZUQ8"/>
<proteinExistence type="predicted"/>
<evidence type="ECO:0000313" key="3">
    <source>
        <dbReference type="Proteomes" id="UP000425916"/>
    </source>
</evidence>
<dbReference type="EMBL" id="CP046244">
    <property type="protein sequence ID" value="QGP93369.1"/>
    <property type="molecule type" value="Genomic_DNA"/>
</dbReference>
<sequence length="115" mass="13322">MNCKDFKEFLYNHLFVVIILGPLLGLYFFLSIAFSDEAETYTALISILTLIGSMALGLVLAAVLTVTVLLVVWFRLKALTMKEIPGETSKMSLPTIRERVGRYFDFRRFDRWYRD</sequence>
<dbReference type="Proteomes" id="UP000425916">
    <property type="component" value="Chromosome"/>
</dbReference>
<evidence type="ECO:0000256" key="1">
    <source>
        <dbReference type="SAM" id="Phobius"/>
    </source>
</evidence>
<dbReference type="RefSeq" id="WP_156274715.1">
    <property type="nucleotide sequence ID" value="NZ_CP046244.1"/>
</dbReference>
<organism evidence="2 3">
    <name type="scientific">Neomoorella glycerini</name>
    <dbReference type="NCBI Taxonomy" id="55779"/>
    <lineage>
        <taxon>Bacteria</taxon>
        <taxon>Bacillati</taxon>
        <taxon>Bacillota</taxon>
        <taxon>Clostridia</taxon>
        <taxon>Neomoorellales</taxon>
        <taxon>Neomoorellaceae</taxon>
        <taxon>Neomoorella</taxon>
    </lineage>
</organism>
<evidence type="ECO:0000313" key="2">
    <source>
        <dbReference type="EMBL" id="QGP93369.1"/>
    </source>
</evidence>
<keyword evidence="1" id="KW-0472">Membrane</keyword>
<feature type="transmembrane region" description="Helical" evidence="1">
    <location>
        <begin position="41"/>
        <end position="74"/>
    </location>
</feature>
<gene>
    <name evidence="2" type="ORF">MGLY_27770</name>
</gene>